<feature type="domain" description="CCHC-type" evidence="3">
    <location>
        <begin position="307"/>
        <end position="322"/>
    </location>
</feature>
<comment type="caution">
    <text evidence="4">The sequence shown here is derived from an EMBL/GenBank/DDBJ whole genome shotgun (WGS) entry which is preliminary data.</text>
</comment>
<evidence type="ECO:0000259" key="3">
    <source>
        <dbReference type="PROSITE" id="PS50158"/>
    </source>
</evidence>
<dbReference type="InterPro" id="IPR036875">
    <property type="entry name" value="Znf_CCHC_sf"/>
</dbReference>
<dbReference type="Proteomes" id="UP000266861">
    <property type="component" value="Unassembled WGS sequence"/>
</dbReference>
<protein>
    <recommendedName>
        <fullName evidence="3">CCHC-type domain-containing protein</fullName>
    </recommendedName>
</protein>
<evidence type="ECO:0000256" key="1">
    <source>
        <dbReference type="PROSITE-ProRule" id="PRU00047"/>
    </source>
</evidence>
<gene>
    <name evidence="4" type="ORF">Glove_103g103</name>
</gene>
<sequence>MNLVSYPDFFGGEQDPITWIEEVEKAFDANMIPPDRKIAVITPRLRREQDPITWIEEVEKAFDANMIPPDRKIAVITPRLRSSAATCFRPIFIQQFRTAALGAKWFTQLTQRKQLPGEDVDSYHNEMEEIIRRVEAGGHVYPDSIKAQIFVNSLRPKFCFHVSLLIPNNLQDAHNRAKAYENALKQNPTYVALLRFHAIPATQIRNPNAKIPNAEIPNPKFQIIIRPAFNMNNSTSSFIPVPSCYPNNFPVASNNPVPINTIETAISKLTEAVTTMMSQVSNLQRRESPRPVNNNNNNFNNRPKPVCYNCGNTGHIIRDYPRPRNRPFNCPNENDLPNNSIATPSNNIPLGSSSPSDNNLDTARTIQTLLATIANQSRSHGSNIDQERDQNLKRQNNYFNLHEYQSTPYYSADRGGPSSMAKKDPILTKARDKGKAREEPQPEYSQVIVEF</sequence>
<organism evidence="4 5">
    <name type="scientific">Diversispora epigaea</name>
    <dbReference type="NCBI Taxonomy" id="1348612"/>
    <lineage>
        <taxon>Eukaryota</taxon>
        <taxon>Fungi</taxon>
        <taxon>Fungi incertae sedis</taxon>
        <taxon>Mucoromycota</taxon>
        <taxon>Glomeromycotina</taxon>
        <taxon>Glomeromycetes</taxon>
        <taxon>Diversisporales</taxon>
        <taxon>Diversisporaceae</taxon>
        <taxon>Diversispora</taxon>
    </lineage>
</organism>
<dbReference type="Pfam" id="PF00098">
    <property type="entry name" value="zf-CCHC"/>
    <property type="match status" value="1"/>
</dbReference>
<dbReference type="AlphaFoldDB" id="A0A397J3B1"/>
<evidence type="ECO:0000313" key="5">
    <source>
        <dbReference type="Proteomes" id="UP000266861"/>
    </source>
</evidence>
<keyword evidence="1" id="KW-0479">Metal-binding</keyword>
<dbReference type="Gene3D" id="4.10.60.10">
    <property type="entry name" value="Zinc finger, CCHC-type"/>
    <property type="match status" value="1"/>
</dbReference>
<dbReference type="PANTHER" id="PTHR33223:SF6">
    <property type="entry name" value="CCHC-TYPE DOMAIN-CONTAINING PROTEIN"/>
    <property type="match status" value="1"/>
</dbReference>
<dbReference type="OrthoDB" id="2443065at2759"/>
<feature type="compositionally biased region" description="Basic and acidic residues" evidence="2">
    <location>
        <begin position="421"/>
        <end position="440"/>
    </location>
</feature>
<dbReference type="SUPFAM" id="SSF57756">
    <property type="entry name" value="Retrovirus zinc finger-like domains"/>
    <property type="match status" value="1"/>
</dbReference>
<feature type="region of interest" description="Disordered" evidence="2">
    <location>
        <begin position="408"/>
        <end position="451"/>
    </location>
</feature>
<keyword evidence="5" id="KW-1185">Reference proteome</keyword>
<name>A0A397J3B1_9GLOM</name>
<dbReference type="InterPro" id="IPR001878">
    <property type="entry name" value="Znf_CCHC"/>
</dbReference>
<reference evidence="4 5" key="1">
    <citation type="submission" date="2018-08" db="EMBL/GenBank/DDBJ databases">
        <title>Genome and evolution of the arbuscular mycorrhizal fungus Diversispora epigaea (formerly Glomus versiforme) and its bacterial endosymbionts.</title>
        <authorList>
            <person name="Sun X."/>
            <person name="Fei Z."/>
            <person name="Harrison M."/>
        </authorList>
    </citation>
    <scope>NUCLEOTIDE SEQUENCE [LARGE SCALE GENOMIC DNA]</scope>
    <source>
        <strain evidence="4 5">IT104</strain>
    </source>
</reference>
<dbReference type="PANTHER" id="PTHR33223">
    <property type="entry name" value="CCHC-TYPE DOMAIN-CONTAINING PROTEIN"/>
    <property type="match status" value="1"/>
</dbReference>
<accession>A0A397J3B1</accession>
<dbReference type="EMBL" id="PQFF01000096">
    <property type="protein sequence ID" value="RHZ82789.1"/>
    <property type="molecule type" value="Genomic_DNA"/>
</dbReference>
<keyword evidence="1" id="KW-0863">Zinc-finger</keyword>
<proteinExistence type="predicted"/>
<feature type="region of interest" description="Disordered" evidence="2">
    <location>
        <begin position="281"/>
        <end position="300"/>
    </location>
</feature>
<evidence type="ECO:0000313" key="4">
    <source>
        <dbReference type="EMBL" id="RHZ82789.1"/>
    </source>
</evidence>
<dbReference type="GO" id="GO:0008270">
    <property type="term" value="F:zinc ion binding"/>
    <property type="evidence" value="ECO:0007669"/>
    <property type="project" value="UniProtKB-KW"/>
</dbReference>
<keyword evidence="1" id="KW-0862">Zinc</keyword>
<dbReference type="STRING" id="1348612.A0A397J3B1"/>
<dbReference type="GO" id="GO:0003676">
    <property type="term" value="F:nucleic acid binding"/>
    <property type="evidence" value="ECO:0007669"/>
    <property type="project" value="InterPro"/>
</dbReference>
<evidence type="ECO:0000256" key="2">
    <source>
        <dbReference type="SAM" id="MobiDB-lite"/>
    </source>
</evidence>
<dbReference type="PROSITE" id="PS50158">
    <property type="entry name" value="ZF_CCHC"/>
    <property type="match status" value="1"/>
</dbReference>